<dbReference type="SUPFAM" id="SSF48350">
    <property type="entry name" value="GTPase activation domain, GAP"/>
    <property type="match status" value="1"/>
</dbReference>
<reference evidence="3 4" key="1">
    <citation type="submission" date="2024-03" db="EMBL/GenBank/DDBJ databases">
        <title>Genome-scale model development and genomic sequencing of the oleaginous clade Lipomyces.</title>
        <authorList>
            <consortium name="Lawrence Berkeley National Laboratory"/>
            <person name="Czajka J.J."/>
            <person name="Han Y."/>
            <person name="Kim J."/>
            <person name="Mondo S.J."/>
            <person name="Hofstad B.A."/>
            <person name="Robles A."/>
            <person name="Haridas S."/>
            <person name="Riley R."/>
            <person name="LaButti K."/>
            <person name="Pangilinan J."/>
            <person name="Andreopoulos W."/>
            <person name="Lipzen A."/>
            <person name="Yan J."/>
            <person name="Wang M."/>
            <person name="Ng V."/>
            <person name="Grigoriev I.V."/>
            <person name="Spatafora J.W."/>
            <person name="Magnuson J.K."/>
            <person name="Baker S.E."/>
            <person name="Pomraning K.R."/>
        </authorList>
    </citation>
    <scope>NUCLEOTIDE SEQUENCE [LARGE SCALE GENOMIC DNA]</scope>
    <source>
        <strain evidence="3 4">Phaff 52-87</strain>
    </source>
</reference>
<dbReference type="InterPro" id="IPR001251">
    <property type="entry name" value="CRAL-TRIO_dom"/>
</dbReference>
<dbReference type="Gene3D" id="3.40.525.10">
    <property type="entry name" value="CRAL-TRIO lipid binding domain"/>
    <property type="match status" value="1"/>
</dbReference>
<keyword evidence="4" id="KW-1185">Reference proteome</keyword>
<evidence type="ECO:0000313" key="4">
    <source>
        <dbReference type="Proteomes" id="UP001498771"/>
    </source>
</evidence>
<dbReference type="CDD" id="cd00170">
    <property type="entry name" value="SEC14"/>
    <property type="match status" value="1"/>
</dbReference>
<name>A0ABR1F5Q8_9ASCO</name>
<evidence type="ECO:0000256" key="1">
    <source>
        <dbReference type="SAM" id="MobiDB-lite"/>
    </source>
</evidence>
<proteinExistence type="predicted"/>
<dbReference type="PANTHER" id="PTHR45808">
    <property type="entry name" value="RHO GTPASE-ACTIVATING PROTEIN 68F"/>
    <property type="match status" value="1"/>
</dbReference>
<evidence type="ECO:0000259" key="2">
    <source>
        <dbReference type="PROSITE" id="PS50238"/>
    </source>
</evidence>
<feature type="region of interest" description="Disordered" evidence="1">
    <location>
        <begin position="1"/>
        <end position="30"/>
    </location>
</feature>
<feature type="non-terminal residue" evidence="3">
    <location>
        <position position="355"/>
    </location>
</feature>
<feature type="domain" description="Rho-GAP" evidence="2">
    <location>
        <begin position="202"/>
        <end position="355"/>
    </location>
</feature>
<dbReference type="InterPro" id="IPR008936">
    <property type="entry name" value="Rho_GTPase_activation_prot"/>
</dbReference>
<sequence length="355" mass="40445">MANTNPNHNNNTSTTSSSRSALRRLRKQSSASTTSSSYNFSEIELRTIVDRILYPTSVEDPVTRTPLFILNSTALPSPRDVSYNLLLPHLLEVVARVDYSIVFFAGGARHRPSWAWMIHTYSALDRDLRKRLKRLYIVHENWWVRTIMEMVAGAVSGKFRKKAVHVPNLSALGEHLDIRYLSIPLAVYMHDRKLEPSISFDSPHSALFAHDLPSGDVVPLFWKECIAHLSVEGLYTEGIFRVPPRTEELDILREAFDRCQQVNLHEYSPHAVASVLKLFLRQLPTPPLPLEIREQLPDFQPSRENTIQAAAMLPLQTVALFSLFIPLLRDIALHERSTRMSVLNLARTITPSLIR</sequence>
<organism evidence="3 4">
    <name type="scientific">Myxozyma melibiosi</name>
    <dbReference type="NCBI Taxonomy" id="54550"/>
    <lineage>
        <taxon>Eukaryota</taxon>
        <taxon>Fungi</taxon>
        <taxon>Dikarya</taxon>
        <taxon>Ascomycota</taxon>
        <taxon>Saccharomycotina</taxon>
        <taxon>Lipomycetes</taxon>
        <taxon>Lipomycetales</taxon>
        <taxon>Lipomycetaceae</taxon>
        <taxon>Myxozyma</taxon>
    </lineage>
</organism>
<comment type="caution">
    <text evidence="3">The sequence shown here is derived from an EMBL/GenBank/DDBJ whole genome shotgun (WGS) entry which is preliminary data.</text>
</comment>
<dbReference type="SUPFAM" id="SSF52087">
    <property type="entry name" value="CRAL/TRIO domain"/>
    <property type="match status" value="1"/>
</dbReference>
<dbReference type="InterPro" id="IPR000198">
    <property type="entry name" value="RhoGAP_dom"/>
</dbReference>
<dbReference type="PROSITE" id="PS50238">
    <property type="entry name" value="RHOGAP"/>
    <property type="match status" value="1"/>
</dbReference>
<dbReference type="GeneID" id="90035969"/>
<gene>
    <name evidence="3" type="ORF">BZA70DRAFT_238683</name>
</gene>
<dbReference type="EMBL" id="JBBJBU010000006">
    <property type="protein sequence ID" value="KAK7205176.1"/>
    <property type="molecule type" value="Genomic_DNA"/>
</dbReference>
<dbReference type="Proteomes" id="UP001498771">
    <property type="component" value="Unassembled WGS sequence"/>
</dbReference>
<accession>A0ABR1F5Q8</accession>
<protein>
    <submittedName>
        <fullName evidence="3">Rho GTPase activation protein</fullName>
    </submittedName>
</protein>
<dbReference type="RefSeq" id="XP_064768209.1">
    <property type="nucleotide sequence ID" value="XM_064910457.1"/>
</dbReference>
<dbReference type="InterPro" id="IPR036865">
    <property type="entry name" value="CRAL-TRIO_dom_sf"/>
</dbReference>
<feature type="compositionally biased region" description="Low complexity" evidence="1">
    <location>
        <begin position="1"/>
        <end position="20"/>
    </location>
</feature>
<dbReference type="PANTHER" id="PTHR45808:SF2">
    <property type="entry name" value="RHO GTPASE-ACTIVATING PROTEIN 68F"/>
    <property type="match status" value="1"/>
</dbReference>
<dbReference type="SMART" id="SM00324">
    <property type="entry name" value="RhoGAP"/>
    <property type="match status" value="1"/>
</dbReference>
<evidence type="ECO:0000313" key="3">
    <source>
        <dbReference type="EMBL" id="KAK7205176.1"/>
    </source>
</evidence>
<dbReference type="CDD" id="cd00159">
    <property type="entry name" value="RhoGAP"/>
    <property type="match status" value="1"/>
</dbReference>
<dbReference type="Pfam" id="PF00620">
    <property type="entry name" value="RhoGAP"/>
    <property type="match status" value="1"/>
</dbReference>
<dbReference type="Pfam" id="PF13716">
    <property type="entry name" value="CRAL_TRIO_2"/>
    <property type="match status" value="1"/>
</dbReference>
<dbReference type="Gene3D" id="1.10.555.10">
    <property type="entry name" value="Rho GTPase activation protein"/>
    <property type="match status" value="1"/>
</dbReference>